<keyword evidence="3" id="KW-1185">Reference proteome</keyword>
<evidence type="ECO:0000313" key="2">
    <source>
        <dbReference type="EMBL" id="GIF98334.1"/>
    </source>
</evidence>
<organism evidence="2 3">
    <name type="scientific">Catellatospora citrea</name>
    <dbReference type="NCBI Taxonomy" id="53366"/>
    <lineage>
        <taxon>Bacteria</taxon>
        <taxon>Bacillati</taxon>
        <taxon>Actinomycetota</taxon>
        <taxon>Actinomycetes</taxon>
        <taxon>Micromonosporales</taxon>
        <taxon>Micromonosporaceae</taxon>
        <taxon>Catellatospora</taxon>
    </lineage>
</organism>
<dbReference type="AlphaFoldDB" id="A0A8J3KN71"/>
<dbReference type="Proteomes" id="UP000659904">
    <property type="component" value="Unassembled WGS sequence"/>
</dbReference>
<accession>A0A8J3KN71</accession>
<feature type="compositionally biased region" description="Basic and acidic residues" evidence="1">
    <location>
        <begin position="74"/>
        <end position="84"/>
    </location>
</feature>
<evidence type="ECO:0000256" key="1">
    <source>
        <dbReference type="SAM" id="MobiDB-lite"/>
    </source>
</evidence>
<name>A0A8J3KN71_9ACTN</name>
<reference evidence="2 3" key="1">
    <citation type="submission" date="2021-01" db="EMBL/GenBank/DDBJ databases">
        <title>Whole genome shotgun sequence of Catellatospora citrea NBRC 14495.</title>
        <authorList>
            <person name="Komaki H."/>
            <person name="Tamura T."/>
        </authorList>
    </citation>
    <scope>NUCLEOTIDE SEQUENCE [LARGE SCALE GENOMIC DNA]</scope>
    <source>
        <strain evidence="2 3">NBRC 14495</strain>
    </source>
</reference>
<evidence type="ECO:0000313" key="3">
    <source>
        <dbReference type="Proteomes" id="UP000659904"/>
    </source>
</evidence>
<comment type="caution">
    <text evidence="2">The sequence shown here is derived from an EMBL/GenBank/DDBJ whole genome shotgun (WGS) entry which is preliminary data.</text>
</comment>
<feature type="region of interest" description="Disordered" evidence="1">
    <location>
        <begin position="74"/>
        <end position="104"/>
    </location>
</feature>
<proteinExistence type="predicted"/>
<protein>
    <submittedName>
        <fullName evidence="2">Uncharacterized protein</fullName>
    </submittedName>
</protein>
<gene>
    <name evidence="2" type="ORF">Cci01nite_34280</name>
</gene>
<sequence>MTPVPNTEGGWIAAIIVAMERRAQYEEKDAVIAELKEFNPVTLSEALRYLDFADEHTLLVQLAHSLDPENPEHAEALSTVDRKLPPRQVGPVEQEELELDQDRV</sequence>
<feature type="compositionally biased region" description="Acidic residues" evidence="1">
    <location>
        <begin position="93"/>
        <end position="104"/>
    </location>
</feature>
<dbReference type="EMBL" id="BONH01000015">
    <property type="protein sequence ID" value="GIF98334.1"/>
    <property type="molecule type" value="Genomic_DNA"/>
</dbReference>